<proteinExistence type="predicted"/>
<evidence type="ECO:0000313" key="1">
    <source>
        <dbReference type="EMBL" id="SDD09366.1"/>
    </source>
</evidence>
<dbReference type="InterPro" id="IPR014807">
    <property type="entry name" value="Coa1"/>
</dbReference>
<dbReference type="EMBL" id="FNAG01000001">
    <property type="protein sequence ID" value="SDD09366.1"/>
    <property type="molecule type" value="Genomic_DNA"/>
</dbReference>
<dbReference type="OrthoDB" id="6050292at2"/>
<evidence type="ECO:0000313" key="2">
    <source>
        <dbReference type="Proteomes" id="UP000199603"/>
    </source>
</evidence>
<reference evidence="1 2" key="1">
    <citation type="submission" date="2016-10" db="EMBL/GenBank/DDBJ databases">
        <authorList>
            <person name="de Groot N.N."/>
        </authorList>
    </citation>
    <scope>NUCLEOTIDE SEQUENCE [LARGE SCALE GENOMIC DNA]</scope>
    <source>
        <strain evidence="1 2">DSM 16957</strain>
    </source>
</reference>
<organism evidence="1 2">
    <name type="scientific">Aquimonas voraii</name>
    <dbReference type="NCBI Taxonomy" id="265719"/>
    <lineage>
        <taxon>Bacteria</taxon>
        <taxon>Pseudomonadati</taxon>
        <taxon>Pseudomonadota</taxon>
        <taxon>Gammaproteobacteria</taxon>
        <taxon>Lysobacterales</taxon>
        <taxon>Lysobacteraceae</taxon>
        <taxon>Aquimonas</taxon>
    </lineage>
</organism>
<sequence length="144" mass="15476">MAAHLNDAPSRSGRRWLWWIPAGCLVLLLLLGAGAAGLAWLVDAALGEAEVYQEPLRRAQASAEVRALLGEPVEAGWLPQGRIEIDHQGRGDARLSIPLQGPRGEAVLEVRADLPEGADDWVYARMEVVPAGGGAPIDLRFEAR</sequence>
<name>A0A1G6RZI5_9GAMM</name>
<dbReference type="STRING" id="265719.SAMN04488509_101168"/>
<dbReference type="Proteomes" id="UP000199603">
    <property type="component" value="Unassembled WGS sequence"/>
</dbReference>
<accession>A0A1G6RZI5</accession>
<keyword evidence="2" id="KW-1185">Reference proteome</keyword>
<dbReference type="Pfam" id="PF08695">
    <property type="entry name" value="Coa1"/>
    <property type="match status" value="1"/>
</dbReference>
<gene>
    <name evidence="1" type="ORF">SAMN04488509_101168</name>
</gene>
<protein>
    <submittedName>
        <fullName evidence="1">Cytochrome oxidase complex assembly protein 1</fullName>
    </submittedName>
</protein>
<dbReference type="AlphaFoldDB" id="A0A1G6RZI5"/>
<dbReference type="RefSeq" id="WP_091237685.1">
    <property type="nucleotide sequence ID" value="NZ_FNAG01000001.1"/>
</dbReference>